<evidence type="ECO:0000313" key="3">
    <source>
        <dbReference type="EMBL" id="EPQ60681.1"/>
    </source>
</evidence>
<dbReference type="AlphaFoldDB" id="S7QM90"/>
<proteinExistence type="predicted"/>
<evidence type="ECO:0000313" key="4">
    <source>
        <dbReference type="Proteomes" id="UP000030669"/>
    </source>
</evidence>
<dbReference type="RefSeq" id="XP_007861033.1">
    <property type="nucleotide sequence ID" value="XM_007862842.1"/>
</dbReference>
<accession>S7QM90</accession>
<feature type="domain" description="T6SS Phospholipase effector Tle1-like catalytic" evidence="2">
    <location>
        <begin position="40"/>
        <end position="313"/>
    </location>
</feature>
<dbReference type="PANTHER" id="PTHR33840">
    <property type="match status" value="1"/>
</dbReference>
<dbReference type="InterPro" id="IPR018712">
    <property type="entry name" value="Tle1-like_cat"/>
</dbReference>
<dbReference type="InterPro" id="IPR029058">
    <property type="entry name" value="AB_hydrolase_fold"/>
</dbReference>
<dbReference type="OMA" id="RMVAMFI"/>
<dbReference type="EMBL" id="KB469296">
    <property type="protein sequence ID" value="EPQ60681.1"/>
    <property type="molecule type" value="Genomic_DNA"/>
</dbReference>
<dbReference type="Proteomes" id="UP000030669">
    <property type="component" value="Unassembled WGS sequence"/>
</dbReference>
<reference evidence="3 4" key="1">
    <citation type="journal article" date="2012" name="Science">
        <title>The Paleozoic origin of enzymatic lignin decomposition reconstructed from 31 fungal genomes.</title>
        <authorList>
            <person name="Floudas D."/>
            <person name="Binder M."/>
            <person name="Riley R."/>
            <person name="Barry K."/>
            <person name="Blanchette R.A."/>
            <person name="Henrissat B."/>
            <person name="Martinez A.T."/>
            <person name="Otillar R."/>
            <person name="Spatafora J.W."/>
            <person name="Yadav J.S."/>
            <person name="Aerts A."/>
            <person name="Benoit I."/>
            <person name="Boyd A."/>
            <person name="Carlson A."/>
            <person name="Copeland A."/>
            <person name="Coutinho P.M."/>
            <person name="de Vries R.P."/>
            <person name="Ferreira P."/>
            <person name="Findley K."/>
            <person name="Foster B."/>
            <person name="Gaskell J."/>
            <person name="Glotzer D."/>
            <person name="Gorecki P."/>
            <person name="Heitman J."/>
            <person name="Hesse C."/>
            <person name="Hori C."/>
            <person name="Igarashi K."/>
            <person name="Jurgens J.A."/>
            <person name="Kallen N."/>
            <person name="Kersten P."/>
            <person name="Kohler A."/>
            <person name="Kuees U."/>
            <person name="Kumar T.K.A."/>
            <person name="Kuo A."/>
            <person name="LaButti K."/>
            <person name="Larrondo L.F."/>
            <person name="Lindquist E."/>
            <person name="Ling A."/>
            <person name="Lombard V."/>
            <person name="Lucas S."/>
            <person name="Lundell T."/>
            <person name="Martin R."/>
            <person name="McLaughlin D.J."/>
            <person name="Morgenstern I."/>
            <person name="Morin E."/>
            <person name="Murat C."/>
            <person name="Nagy L.G."/>
            <person name="Nolan M."/>
            <person name="Ohm R.A."/>
            <person name="Patyshakuliyeva A."/>
            <person name="Rokas A."/>
            <person name="Ruiz-Duenas F.J."/>
            <person name="Sabat G."/>
            <person name="Salamov A."/>
            <person name="Samejima M."/>
            <person name="Schmutz J."/>
            <person name="Slot J.C."/>
            <person name="St John F."/>
            <person name="Stenlid J."/>
            <person name="Sun H."/>
            <person name="Sun S."/>
            <person name="Syed K."/>
            <person name="Tsang A."/>
            <person name="Wiebenga A."/>
            <person name="Young D."/>
            <person name="Pisabarro A."/>
            <person name="Eastwood D.C."/>
            <person name="Martin F."/>
            <person name="Cullen D."/>
            <person name="Grigoriev I.V."/>
            <person name="Hibbett D.S."/>
        </authorList>
    </citation>
    <scope>NUCLEOTIDE SEQUENCE [LARGE SCALE GENOMIC DNA]</scope>
    <source>
        <strain evidence="3 4">ATCC 11539</strain>
    </source>
</reference>
<name>S7QM90_GLOTA</name>
<organism evidence="3 4">
    <name type="scientific">Gloeophyllum trabeum (strain ATCC 11539 / FP-39264 / Madison 617)</name>
    <name type="common">Brown rot fungus</name>
    <dbReference type="NCBI Taxonomy" id="670483"/>
    <lineage>
        <taxon>Eukaryota</taxon>
        <taxon>Fungi</taxon>
        <taxon>Dikarya</taxon>
        <taxon>Basidiomycota</taxon>
        <taxon>Agaricomycotina</taxon>
        <taxon>Agaricomycetes</taxon>
        <taxon>Gloeophyllales</taxon>
        <taxon>Gloeophyllaceae</taxon>
        <taxon>Gloeophyllum</taxon>
    </lineage>
</organism>
<evidence type="ECO:0000256" key="1">
    <source>
        <dbReference type="SAM" id="MobiDB-lite"/>
    </source>
</evidence>
<feature type="region of interest" description="Disordered" evidence="1">
    <location>
        <begin position="1"/>
        <end position="31"/>
    </location>
</feature>
<gene>
    <name evidence="3" type="ORF">GLOTRDRAFT_118837</name>
</gene>
<evidence type="ECO:0000259" key="2">
    <source>
        <dbReference type="Pfam" id="PF09994"/>
    </source>
</evidence>
<dbReference type="GeneID" id="19300519"/>
<keyword evidence="4" id="KW-1185">Reference proteome</keyword>
<sequence>MSVIPNPDQKASIDRSQSPRRTLTDPEAAENPRWTSRIKKRIIVCCDGTWQDGIIVEQRWKYTNILRLARMFNHQDERFQPPIPQIVFYQSGIGSAKNWYAELVEGDKVQEAYAFIAHNYQPGDEIFLFGFSRGAYTARMVASLIGEIGVLDRTDMDVFADLFIAYQKRSKSQDDKEKAECDRILAPWIQKDSPGKRRADSDQDTFSIKSVGVFDTVGSVGLPEELTIHSKEVKKLYGFSDAKLGEHIERAYQALALNETRADFNCSKFEQTEGGRRKKQILKQCWFTGSHSDIGGGFKEHDLSDLTLTWMAANIGDMVSLDPNYLSSLPDPVAPWGQQRPHNPTTGIFMLADTIQRQYPTSTNEVTHEHIHPSVLEQKSLLPALRADIEQHPELIAELMPLEEEMRQNWPYHFDKHSAPVQAAATVSPKSGIIGELLEKGTKLGIEQLKKFSEDSSMAAVGKEILNHLQH</sequence>
<dbReference type="PANTHER" id="PTHR33840:SF1">
    <property type="entry name" value="TLE1 PHOSPHOLIPASE DOMAIN-CONTAINING PROTEIN"/>
    <property type="match status" value="1"/>
</dbReference>
<protein>
    <recommendedName>
        <fullName evidence="2">T6SS Phospholipase effector Tle1-like catalytic domain-containing protein</fullName>
    </recommendedName>
</protein>
<dbReference type="KEGG" id="gtr:GLOTRDRAFT_118837"/>
<dbReference type="OrthoDB" id="3057168at2759"/>
<dbReference type="SUPFAM" id="SSF53474">
    <property type="entry name" value="alpha/beta-Hydrolases"/>
    <property type="match status" value="1"/>
</dbReference>
<dbReference type="HOGENOM" id="CLU_005049_3_1_1"/>
<dbReference type="Pfam" id="PF09994">
    <property type="entry name" value="T6SS_Tle1-like_cat"/>
    <property type="match status" value="1"/>
</dbReference>
<dbReference type="eggNOG" id="ENOG502QSYI">
    <property type="taxonomic scope" value="Eukaryota"/>
</dbReference>